<dbReference type="GO" id="GO:0016323">
    <property type="term" value="C:basolateral plasma membrane"/>
    <property type="evidence" value="ECO:0007669"/>
    <property type="project" value="TreeGrafter"/>
</dbReference>
<feature type="transmembrane region" description="Helical" evidence="7">
    <location>
        <begin position="367"/>
        <end position="387"/>
    </location>
</feature>
<reference evidence="8" key="1">
    <citation type="submission" date="2025-08" db="UniProtKB">
        <authorList>
            <consortium name="Ensembl"/>
        </authorList>
    </citation>
    <scope>IDENTIFICATION</scope>
</reference>
<dbReference type="SUPFAM" id="SSF103473">
    <property type="entry name" value="MFS general substrate transporter"/>
    <property type="match status" value="1"/>
</dbReference>
<evidence type="ECO:0000256" key="7">
    <source>
        <dbReference type="SAM" id="Phobius"/>
    </source>
</evidence>
<feature type="transmembrane region" description="Helical" evidence="7">
    <location>
        <begin position="43"/>
        <end position="69"/>
    </location>
</feature>
<sequence>MCVLLRIARQRSSCSQIEEELRYVSCSSGNRSIMGPQEMPRDVFHCVGIIFFLLGLGTLLPWNFFITAIPYFETRLMVNCSAGAAENQTASNPQPASACKDEFNFSNWLTLLSQLPLLLFTFLNSILYRCISDKVRILGSLAGILFLFVLTTILVKVMMSPQSFFSITMASVWFINCGLDQLSSALIYFVTPCVGTFVSIACYLLLPHQTFTRYYLEKRPPGDSGCELETKAGLLSLENGSALVADSSKGESLNVKNGNAVVLEKYDSACPPDIMNGGSEVGRVAPDPSLFSVLKKIWLLALSIVMDFSITLSVFPAITTRIVSSFQDVSWQKFFTPVCCFLLFNVMDWLGRSSTSYFLWPQKHIRLLPVAVGLRVFLIPLFLFCNIQKQTEWLVLFRHDAWFVVLMVVFSLSNGYFVSLTMCLAPKQVQPEESELAGAVMTFFLALGLSCGAAFSFLLKLLL</sequence>
<feature type="transmembrane region" description="Helical" evidence="7">
    <location>
        <begin position="186"/>
        <end position="206"/>
    </location>
</feature>
<comment type="similarity">
    <text evidence="2">Belongs to the SLC29A/ENT transporter (TC 2.A.57) family.</text>
</comment>
<comment type="subcellular location">
    <subcellularLocation>
        <location evidence="1">Membrane</location>
        <topology evidence="1">Multi-pass membrane protein</topology>
    </subcellularLocation>
</comment>
<feature type="transmembrane region" description="Helical" evidence="7">
    <location>
        <begin position="108"/>
        <end position="128"/>
    </location>
</feature>
<keyword evidence="6 7" id="KW-0472">Membrane</keyword>
<dbReference type="InterPro" id="IPR002259">
    <property type="entry name" value="Eqnu_transpt"/>
</dbReference>
<dbReference type="AlphaFoldDB" id="A0A8C5SSX7"/>
<feature type="transmembrane region" description="Helical" evidence="7">
    <location>
        <begin position="135"/>
        <end position="155"/>
    </location>
</feature>
<evidence type="ECO:0000256" key="2">
    <source>
        <dbReference type="ARBA" id="ARBA00007965"/>
    </source>
</evidence>
<organism evidence="8 9">
    <name type="scientific">Laticauda laticaudata</name>
    <name type="common">Blue-ringed sea krait</name>
    <name type="synonym">Blue-lipped sea krait</name>
    <dbReference type="NCBI Taxonomy" id="8630"/>
    <lineage>
        <taxon>Eukaryota</taxon>
        <taxon>Metazoa</taxon>
        <taxon>Chordata</taxon>
        <taxon>Craniata</taxon>
        <taxon>Vertebrata</taxon>
        <taxon>Euteleostomi</taxon>
        <taxon>Lepidosauria</taxon>
        <taxon>Squamata</taxon>
        <taxon>Bifurcata</taxon>
        <taxon>Unidentata</taxon>
        <taxon>Episquamata</taxon>
        <taxon>Toxicofera</taxon>
        <taxon>Serpentes</taxon>
        <taxon>Colubroidea</taxon>
        <taxon>Elapidae</taxon>
        <taxon>Laticaudinae</taxon>
        <taxon>Laticauda</taxon>
    </lineage>
</organism>
<protein>
    <submittedName>
        <fullName evidence="8">Solute carrier family 29 member 2</fullName>
    </submittedName>
</protein>
<dbReference type="Pfam" id="PF01733">
    <property type="entry name" value="Nucleoside_tran"/>
    <property type="match status" value="1"/>
</dbReference>
<gene>
    <name evidence="8" type="primary">SLC29A2</name>
</gene>
<dbReference type="Ensembl" id="ENSLLTT00000023961.1">
    <property type="protein sequence ID" value="ENSLLTP00000023108.1"/>
    <property type="gene ID" value="ENSLLTG00000017087.1"/>
</dbReference>
<reference evidence="8" key="2">
    <citation type="submission" date="2025-09" db="UniProtKB">
        <authorList>
            <consortium name="Ensembl"/>
        </authorList>
    </citation>
    <scope>IDENTIFICATION</scope>
</reference>
<feature type="transmembrane region" description="Helical" evidence="7">
    <location>
        <begin position="399"/>
        <end position="417"/>
    </location>
</feature>
<evidence type="ECO:0000256" key="4">
    <source>
        <dbReference type="ARBA" id="ARBA00022692"/>
    </source>
</evidence>
<evidence type="ECO:0000313" key="8">
    <source>
        <dbReference type="Ensembl" id="ENSLLTP00000023108.1"/>
    </source>
</evidence>
<dbReference type="GO" id="GO:0005337">
    <property type="term" value="F:nucleoside transmembrane transporter activity"/>
    <property type="evidence" value="ECO:0007669"/>
    <property type="project" value="InterPro"/>
</dbReference>
<evidence type="ECO:0000256" key="1">
    <source>
        <dbReference type="ARBA" id="ARBA00004141"/>
    </source>
</evidence>
<proteinExistence type="inferred from homology"/>
<evidence type="ECO:0000256" key="5">
    <source>
        <dbReference type="ARBA" id="ARBA00022989"/>
    </source>
</evidence>
<keyword evidence="5 7" id="KW-1133">Transmembrane helix</keyword>
<name>A0A8C5SSX7_LATLA</name>
<keyword evidence="3" id="KW-0813">Transport</keyword>
<dbReference type="InterPro" id="IPR036259">
    <property type="entry name" value="MFS_trans_sf"/>
</dbReference>
<dbReference type="GO" id="GO:0015854">
    <property type="term" value="P:guanine transport"/>
    <property type="evidence" value="ECO:0007669"/>
    <property type="project" value="TreeGrafter"/>
</dbReference>
<dbReference type="GO" id="GO:0015853">
    <property type="term" value="P:adenine transport"/>
    <property type="evidence" value="ECO:0007669"/>
    <property type="project" value="TreeGrafter"/>
</dbReference>
<dbReference type="PANTHER" id="PTHR10332">
    <property type="entry name" value="EQUILIBRATIVE NUCLEOSIDE TRANSPORTER"/>
    <property type="match status" value="1"/>
</dbReference>
<dbReference type="PIRSF" id="PIRSF016379">
    <property type="entry name" value="ENT"/>
    <property type="match status" value="1"/>
</dbReference>
<keyword evidence="9" id="KW-1185">Reference proteome</keyword>
<feature type="transmembrane region" description="Helical" evidence="7">
    <location>
        <begin position="437"/>
        <end position="459"/>
    </location>
</feature>
<evidence type="ECO:0000256" key="6">
    <source>
        <dbReference type="ARBA" id="ARBA00023136"/>
    </source>
</evidence>
<dbReference type="Proteomes" id="UP000694406">
    <property type="component" value="Unplaced"/>
</dbReference>
<dbReference type="GO" id="GO:0035364">
    <property type="term" value="P:thymine transport"/>
    <property type="evidence" value="ECO:0007669"/>
    <property type="project" value="TreeGrafter"/>
</dbReference>
<dbReference type="PANTHER" id="PTHR10332:SF8">
    <property type="entry name" value="EQUILIBRATIVE NUCLEOSIDE TRANSPORTER 2"/>
    <property type="match status" value="1"/>
</dbReference>
<dbReference type="GO" id="GO:0015862">
    <property type="term" value="P:uridine transmembrane transport"/>
    <property type="evidence" value="ECO:0007669"/>
    <property type="project" value="TreeGrafter"/>
</dbReference>
<accession>A0A8C5SSX7</accession>
<evidence type="ECO:0000256" key="3">
    <source>
        <dbReference type="ARBA" id="ARBA00022448"/>
    </source>
</evidence>
<keyword evidence="4 7" id="KW-0812">Transmembrane</keyword>
<feature type="transmembrane region" description="Helical" evidence="7">
    <location>
        <begin position="330"/>
        <end position="347"/>
    </location>
</feature>
<feature type="transmembrane region" description="Helical" evidence="7">
    <location>
        <begin position="297"/>
        <end position="318"/>
    </location>
</feature>
<dbReference type="PRINTS" id="PR01130">
    <property type="entry name" value="DERENTRNSPRT"/>
</dbReference>
<dbReference type="GeneTree" id="ENSGT00950000182898"/>
<evidence type="ECO:0000313" key="9">
    <source>
        <dbReference type="Proteomes" id="UP000694406"/>
    </source>
</evidence>
<dbReference type="GO" id="GO:0035344">
    <property type="term" value="P:hypoxanthine transport"/>
    <property type="evidence" value="ECO:0007669"/>
    <property type="project" value="TreeGrafter"/>
</dbReference>